<dbReference type="PANTHER" id="PTHR37299:SF1">
    <property type="entry name" value="STAGE 0 SPORULATION PROTEIN A HOMOLOG"/>
    <property type="match status" value="1"/>
</dbReference>
<dbReference type="EMBL" id="FNHU01000006">
    <property type="protein sequence ID" value="SDM72693.1"/>
    <property type="molecule type" value="Genomic_DNA"/>
</dbReference>
<evidence type="ECO:0000256" key="1">
    <source>
        <dbReference type="PROSITE-ProRule" id="PRU00169"/>
    </source>
</evidence>
<dbReference type="InterPro" id="IPR011006">
    <property type="entry name" value="CheY-like_superfamily"/>
</dbReference>
<dbReference type="Proteomes" id="UP000199671">
    <property type="component" value="Unassembled WGS sequence"/>
</dbReference>
<evidence type="ECO:0000313" key="5">
    <source>
        <dbReference type="Proteomes" id="UP000199671"/>
    </source>
</evidence>
<dbReference type="GO" id="GO:0003677">
    <property type="term" value="F:DNA binding"/>
    <property type="evidence" value="ECO:0007669"/>
    <property type="project" value="InterPro"/>
</dbReference>
<sequence>MNVNTSSYPTLRVGVVDDDAHHRRVLSDYLERFGHERRLELQVSTFENGQALLNGFRPVYDILLLDIRMKSTDGLALARAVRRTDPDVVIIFITVAQQYAINGYEVAALGYLVKPFPYASLAHELGRALEVLERRDSAGVVLKDGQGLRRVPVRDIVYLESSGHRLQVHLTDGAITLPGSLKQMEPQLAPHGFFRSNSCYIVNLRHVVAVREQDSVMSTGQVLRISRPRKKEFMRALTEHVSGTLT</sequence>
<dbReference type="PROSITE" id="PS50930">
    <property type="entry name" value="HTH_LYTTR"/>
    <property type="match status" value="1"/>
</dbReference>
<dbReference type="PANTHER" id="PTHR37299">
    <property type="entry name" value="TRANSCRIPTIONAL REGULATOR-RELATED"/>
    <property type="match status" value="1"/>
</dbReference>
<dbReference type="CDD" id="cd00156">
    <property type="entry name" value="REC"/>
    <property type="match status" value="1"/>
</dbReference>
<dbReference type="InterPro" id="IPR007492">
    <property type="entry name" value="LytTR_DNA-bd_dom"/>
</dbReference>
<gene>
    <name evidence="4" type="ORF">SAMN04487766_10644</name>
</gene>
<dbReference type="Pfam" id="PF00072">
    <property type="entry name" value="Response_reg"/>
    <property type="match status" value="1"/>
</dbReference>
<keyword evidence="1" id="KW-0597">Phosphoprotein</keyword>
<dbReference type="InterPro" id="IPR046947">
    <property type="entry name" value="LytR-like"/>
</dbReference>
<feature type="modified residue" description="4-aspartylphosphate" evidence="1">
    <location>
        <position position="66"/>
    </location>
</feature>
<proteinExistence type="predicted"/>
<organism evidence="4 5">
    <name type="scientific">Actinomyces ruminicola</name>
    <dbReference type="NCBI Taxonomy" id="332524"/>
    <lineage>
        <taxon>Bacteria</taxon>
        <taxon>Bacillati</taxon>
        <taxon>Actinomycetota</taxon>
        <taxon>Actinomycetes</taxon>
        <taxon>Actinomycetales</taxon>
        <taxon>Actinomycetaceae</taxon>
        <taxon>Actinomyces</taxon>
    </lineage>
</organism>
<dbReference type="RefSeq" id="WP_092609722.1">
    <property type="nucleotide sequence ID" value="NZ_FNHU01000006.1"/>
</dbReference>
<dbReference type="Pfam" id="PF04397">
    <property type="entry name" value="LytTR"/>
    <property type="match status" value="1"/>
</dbReference>
<dbReference type="InterPro" id="IPR001789">
    <property type="entry name" value="Sig_transdc_resp-reg_receiver"/>
</dbReference>
<reference evidence="4 5" key="1">
    <citation type="submission" date="2016-10" db="EMBL/GenBank/DDBJ databases">
        <authorList>
            <person name="de Groot N.N."/>
        </authorList>
    </citation>
    <scope>NUCLEOTIDE SEQUENCE [LARGE SCALE GENOMIC DNA]</scope>
    <source>
        <strain evidence="4 5">KPR-7B</strain>
    </source>
</reference>
<evidence type="ECO:0000259" key="3">
    <source>
        <dbReference type="PROSITE" id="PS50930"/>
    </source>
</evidence>
<dbReference type="AlphaFoldDB" id="A0A1G9VKU8"/>
<dbReference type="OrthoDB" id="236568at2"/>
<protein>
    <submittedName>
        <fullName evidence="4">Two component transcriptional regulator, LytTR family</fullName>
    </submittedName>
</protein>
<dbReference type="SUPFAM" id="SSF52172">
    <property type="entry name" value="CheY-like"/>
    <property type="match status" value="1"/>
</dbReference>
<dbReference type="PROSITE" id="PS50110">
    <property type="entry name" value="RESPONSE_REGULATORY"/>
    <property type="match status" value="1"/>
</dbReference>
<feature type="domain" description="Response regulatory" evidence="2">
    <location>
        <begin position="12"/>
        <end position="129"/>
    </location>
</feature>
<evidence type="ECO:0000259" key="2">
    <source>
        <dbReference type="PROSITE" id="PS50110"/>
    </source>
</evidence>
<name>A0A1G9VKU8_9ACTO</name>
<dbReference type="Gene3D" id="2.40.50.1020">
    <property type="entry name" value="LytTr DNA-binding domain"/>
    <property type="match status" value="1"/>
</dbReference>
<accession>A0A1G9VKU8</accession>
<evidence type="ECO:0000313" key="4">
    <source>
        <dbReference type="EMBL" id="SDM72693.1"/>
    </source>
</evidence>
<dbReference type="SMART" id="SM00850">
    <property type="entry name" value="LytTR"/>
    <property type="match status" value="1"/>
</dbReference>
<dbReference type="GO" id="GO:0000156">
    <property type="term" value="F:phosphorelay response regulator activity"/>
    <property type="evidence" value="ECO:0007669"/>
    <property type="project" value="InterPro"/>
</dbReference>
<dbReference type="Gene3D" id="3.40.50.2300">
    <property type="match status" value="1"/>
</dbReference>
<dbReference type="SMART" id="SM00448">
    <property type="entry name" value="REC"/>
    <property type="match status" value="1"/>
</dbReference>
<feature type="domain" description="HTH LytTR-type" evidence="3">
    <location>
        <begin position="140"/>
        <end position="239"/>
    </location>
</feature>